<protein>
    <submittedName>
        <fullName evidence="1">Uncharacterized protein</fullName>
    </submittedName>
</protein>
<dbReference type="SUPFAM" id="SSF48403">
    <property type="entry name" value="Ankyrin repeat"/>
    <property type="match status" value="1"/>
</dbReference>
<dbReference type="Gene3D" id="1.25.40.20">
    <property type="entry name" value="Ankyrin repeat-containing domain"/>
    <property type="match status" value="1"/>
</dbReference>
<dbReference type="InterPro" id="IPR002110">
    <property type="entry name" value="Ankyrin_rpt"/>
</dbReference>
<dbReference type="AlphaFoldDB" id="A0A6C0AF24"/>
<evidence type="ECO:0000313" key="1">
    <source>
        <dbReference type="EMBL" id="QHS78384.1"/>
    </source>
</evidence>
<sequence length="464" mass="55431">MNLNIINNTEFSWLKNSEFYRNLNQEDLEDLDIKYCSIHTEDINLFLNVGHFWGVNHYPKEFFSLVFKNKPIKHLKKLYDLTHSFFYSLLISLISMSPKNFKNKMSFRAIKYNYIDLLDYSEISNIRLYNIACKYNRFEIIKFLFEKKLPFHHSSMNWAVYYGRFEILQFFSENNALFSEKTTKQACIKGHLEILKYLHEKGCPWNENSVISACRKGHLEILKYLHEKGCPWDYQCIISAYQHGHFDCLKYLHENNCPSIENLLNNFGVCKPNLKILKYLHEKKGYLLGEYIFHSYLKYKNFACIKYIESKIGFPESQHLGAARHLKIIKYFHKKGAVLDEICFKSALYTGILKNIKYFVENNCPLIFKDIEISTIFGGINVLKYYREEIIRRRKKIGRNKKFKWNEQIFKYACETHLNNFECIKYIIEDGFVLKKDLFKKLCLNKSVRLETLVFLNELVFNKP</sequence>
<accession>A0A6C0AF24</accession>
<organism evidence="1">
    <name type="scientific">viral metagenome</name>
    <dbReference type="NCBI Taxonomy" id="1070528"/>
    <lineage>
        <taxon>unclassified sequences</taxon>
        <taxon>metagenomes</taxon>
        <taxon>organismal metagenomes</taxon>
    </lineage>
</organism>
<dbReference type="EMBL" id="MN740596">
    <property type="protein sequence ID" value="QHS78384.1"/>
    <property type="molecule type" value="Genomic_DNA"/>
</dbReference>
<dbReference type="InterPro" id="IPR036770">
    <property type="entry name" value="Ankyrin_rpt-contain_sf"/>
</dbReference>
<dbReference type="PANTHER" id="PTHR46586:SF3">
    <property type="entry name" value="ANKYRIN REPEAT-CONTAINING PROTEIN"/>
    <property type="match status" value="1"/>
</dbReference>
<dbReference type="PANTHER" id="PTHR46586">
    <property type="entry name" value="ANKYRIN REPEAT-CONTAINING PROTEIN"/>
    <property type="match status" value="1"/>
</dbReference>
<reference evidence="1" key="1">
    <citation type="journal article" date="2020" name="Nature">
        <title>Giant virus diversity and host interactions through global metagenomics.</title>
        <authorList>
            <person name="Schulz F."/>
            <person name="Roux S."/>
            <person name="Paez-Espino D."/>
            <person name="Jungbluth S."/>
            <person name="Walsh D.A."/>
            <person name="Denef V.J."/>
            <person name="McMahon K.D."/>
            <person name="Konstantinidis K.T."/>
            <person name="Eloe-Fadrosh E.A."/>
            <person name="Kyrpides N.C."/>
            <person name="Woyke T."/>
        </authorList>
    </citation>
    <scope>NUCLEOTIDE SEQUENCE</scope>
    <source>
        <strain evidence="1">GVMAG-S-1021933-23</strain>
    </source>
</reference>
<proteinExistence type="predicted"/>
<dbReference type="InterPro" id="IPR052050">
    <property type="entry name" value="SecEffector_AnkRepeat"/>
</dbReference>
<dbReference type="Pfam" id="PF12796">
    <property type="entry name" value="Ank_2"/>
    <property type="match status" value="1"/>
</dbReference>
<name>A0A6C0AF24_9ZZZZ</name>